<dbReference type="InterPro" id="IPR000719">
    <property type="entry name" value="Prot_kinase_dom"/>
</dbReference>
<dbReference type="Gene3D" id="1.10.510.10">
    <property type="entry name" value="Transferase(Phosphotransferase) domain 1"/>
    <property type="match status" value="1"/>
</dbReference>
<dbReference type="SUPFAM" id="SSF56112">
    <property type="entry name" value="Protein kinase-like (PK-like)"/>
    <property type="match status" value="1"/>
</dbReference>
<organism evidence="3 4">
    <name type="scientific">Paramarasmius palmivorus</name>
    <dbReference type="NCBI Taxonomy" id="297713"/>
    <lineage>
        <taxon>Eukaryota</taxon>
        <taxon>Fungi</taxon>
        <taxon>Dikarya</taxon>
        <taxon>Basidiomycota</taxon>
        <taxon>Agaricomycotina</taxon>
        <taxon>Agaricomycetes</taxon>
        <taxon>Agaricomycetidae</taxon>
        <taxon>Agaricales</taxon>
        <taxon>Marasmiineae</taxon>
        <taxon>Marasmiaceae</taxon>
        <taxon>Paramarasmius</taxon>
    </lineage>
</organism>
<dbReference type="Proteomes" id="UP001383192">
    <property type="component" value="Unassembled WGS sequence"/>
</dbReference>
<dbReference type="PROSITE" id="PS00109">
    <property type="entry name" value="PROTEIN_KINASE_TYR"/>
    <property type="match status" value="1"/>
</dbReference>
<feature type="region of interest" description="Disordered" evidence="1">
    <location>
        <begin position="227"/>
        <end position="252"/>
    </location>
</feature>
<protein>
    <recommendedName>
        <fullName evidence="2">Protein kinase domain-containing protein</fullName>
    </recommendedName>
</protein>
<accession>A0AAW0BV39</accession>
<proteinExistence type="predicted"/>
<feature type="region of interest" description="Disordered" evidence="1">
    <location>
        <begin position="1"/>
        <end position="29"/>
    </location>
</feature>
<sequence>MSSPVAPEAKPKTPPPRPSDPNADQLEETPRVSLLSHKGFANATKMDVVREDIVSDLGPSIPEIPFDWFKGALLHRVEEELVTEICEKLKEKNVLSDNGWTAMKFDKPKTTTTKTATQDDSQSQTVLSPNTNEQQPQPVEESEDVTDSNAIVDTSNQTKESTDSETKLNEAALFKPLPDIFNRILAIVREKGIKTRVRFISAPDHTFKSEGNHGHYKSDMAALVEETRSVETPSELAKEEKEKRKRKRGKEETAKKAHECDVVLAAEFKLKAFDGNIDNAILGNVNHIMGADPGRRFIYGMTIEHTNVRLWQVISPLAKLALTYLLQDARDIVYLVVALGTASDEALGFDPTVSRVVSATTGDIGYRFLVDGEQYEVIEVISIYKAKFLLGRANRIFRVKRVLPSGELDREVKVMKDVWIPQDAKTELEMRQHIYDNFGKNPVEGLDRDAFDKHFVVIEKCEYVKVPSMLDPDVLVNDSSKNFLRDHEMPECSRFILKRTTIEYKKKVVSRPTPSPMTAIRGSYYTLRAGTRELKKMAREHYGNKVHCRILMEDAGQPLLEVDDLQELVLCVIQAITGLMFLYSSGVVHRDISPGNIIFSRKDGELIAKLSDLEYAKDMTASNPANKPQDIKTGTPFFMAVEIEAGRQLFQPMPRRPFNLVASDTIYPLRYRYLHDLESMFWILVHFLLSTHPSDEKLDADIIDNRLRDLNSLFPYPTGRIQDTVMRSDFLKGTPSTVLIATSYLPQKLKMVLQEFLVISFDLATEYERVEKNPMKLAMEEPVQLYRDAQTNLGGLLRSAEDGVWLGKVVRLDEKVSVGDKRKPDTVNDTDGSSAKKARKD</sequence>
<evidence type="ECO:0000256" key="1">
    <source>
        <dbReference type="SAM" id="MobiDB-lite"/>
    </source>
</evidence>
<feature type="compositionally biased region" description="Low complexity" evidence="1">
    <location>
        <begin position="110"/>
        <end position="125"/>
    </location>
</feature>
<gene>
    <name evidence="3" type="ORF">VNI00_014257</name>
</gene>
<dbReference type="GO" id="GO:0005524">
    <property type="term" value="F:ATP binding"/>
    <property type="evidence" value="ECO:0007669"/>
    <property type="project" value="InterPro"/>
</dbReference>
<dbReference type="EMBL" id="JAYKXP010000079">
    <property type="protein sequence ID" value="KAK7030240.1"/>
    <property type="molecule type" value="Genomic_DNA"/>
</dbReference>
<evidence type="ECO:0000313" key="4">
    <source>
        <dbReference type="Proteomes" id="UP001383192"/>
    </source>
</evidence>
<dbReference type="InterPro" id="IPR008266">
    <property type="entry name" value="Tyr_kinase_AS"/>
</dbReference>
<feature type="compositionally biased region" description="Polar residues" evidence="1">
    <location>
        <begin position="147"/>
        <end position="159"/>
    </location>
</feature>
<dbReference type="Pfam" id="PF17667">
    <property type="entry name" value="Pkinase_fungal"/>
    <property type="match status" value="1"/>
</dbReference>
<feature type="region of interest" description="Disordered" evidence="1">
    <location>
        <begin position="819"/>
        <end position="841"/>
    </location>
</feature>
<comment type="caution">
    <text evidence="3">The sequence shown here is derived from an EMBL/GenBank/DDBJ whole genome shotgun (WGS) entry which is preliminary data.</text>
</comment>
<feature type="domain" description="Protein kinase" evidence="2">
    <location>
        <begin position="353"/>
        <end position="776"/>
    </location>
</feature>
<feature type="compositionally biased region" description="Polar residues" evidence="1">
    <location>
        <begin position="126"/>
        <end position="137"/>
    </location>
</feature>
<name>A0AAW0BV39_9AGAR</name>
<evidence type="ECO:0000313" key="3">
    <source>
        <dbReference type="EMBL" id="KAK7030240.1"/>
    </source>
</evidence>
<keyword evidence="4" id="KW-1185">Reference proteome</keyword>
<dbReference type="GO" id="GO:0004672">
    <property type="term" value="F:protein kinase activity"/>
    <property type="evidence" value="ECO:0007669"/>
    <property type="project" value="InterPro"/>
</dbReference>
<dbReference type="SMART" id="SM00220">
    <property type="entry name" value="S_TKc"/>
    <property type="match status" value="1"/>
</dbReference>
<feature type="region of interest" description="Disordered" evidence="1">
    <location>
        <begin position="102"/>
        <end position="166"/>
    </location>
</feature>
<dbReference type="InterPro" id="IPR011009">
    <property type="entry name" value="Kinase-like_dom_sf"/>
</dbReference>
<dbReference type="AlphaFoldDB" id="A0AAW0BV39"/>
<reference evidence="3 4" key="1">
    <citation type="submission" date="2024-01" db="EMBL/GenBank/DDBJ databases">
        <title>A draft genome for a cacao thread blight-causing isolate of Paramarasmius palmivorus.</title>
        <authorList>
            <person name="Baruah I.K."/>
            <person name="Bukari Y."/>
            <person name="Amoako-Attah I."/>
            <person name="Meinhardt L.W."/>
            <person name="Bailey B.A."/>
            <person name="Cohen S.P."/>
        </authorList>
    </citation>
    <scope>NUCLEOTIDE SEQUENCE [LARGE SCALE GENOMIC DNA]</scope>
    <source>
        <strain evidence="3 4">GH-12</strain>
    </source>
</reference>
<dbReference type="InterPro" id="IPR040976">
    <property type="entry name" value="Pkinase_fungal"/>
</dbReference>
<dbReference type="PANTHER" id="PTHR38248">
    <property type="entry name" value="FUNK1 6"/>
    <property type="match status" value="1"/>
</dbReference>
<dbReference type="PANTHER" id="PTHR38248:SF2">
    <property type="entry name" value="FUNK1 11"/>
    <property type="match status" value="1"/>
</dbReference>
<dbReference type="PROSITE" id="PS50011">
    <property type="entry name" value="PROTEIN_KINASE_DOM"/>
    <property type="match status" value="1"/>
</dbReference>
<evidence type="ECO:0000259" key="2">
    <source>
        <dbReference type="PROSITE" id="PS50011"/>
    </source>
</evidence>